<protein>
    <submittedName>
        <fullName evidence="2">Uncharacterized protein</fullName>
    </submittedName>
</protein>
<comment type="caution">
    <text evidence="2">The sequence shown here is derived from an EMBL/GenBank/DDBJ whole genome shotgun (WGS) entry which is preliminary data.</text>
</comment>
<dbReference type="EMBL" id="JASNQZ010000008">
    <property type="protein sequence ID" value="KAL0954264.1"/>
    <property type="molecule type" value="Genomic_DNA"/>
</dbReference>
<feature type="compositionally biased region" description="Basic and acidic residues" evidence="1">
    <location>
        <begin position="1"/>
        <end position="11"/>
    </location>
</feature>
<evidence type="ECO:0000313" key="2">
    <source>
        <dbReference type="EMBL" id="KAL0954264.1"/>
    </source>
</evidence>
<name>A0ABR3JF54_9AGAR</name>
<evidence type="ECO:0000256" key="1">
    <source>
        <dbReference type="SAM" id="MobiDB-lite"/>
    </source>
</evidence>
<evidence type="ECO:0000313" key="3">
    <source>
        <dbReference type="Proteomes" id="UP001556367"/>
    </source>
</evidence>
<proteinExistence type="predicted"/>
<accession>A0ABR3JF54</accession>
<dbReference type="Proteomes" id="UP001556367">
    <property type="component" value="Unassembled WGS sequence"/>
</dbReference>
<feature type="region of interest" description="Disordered" evidence="1">
    <location>
        <begin position="1"/>
        <end position="29"/>
    </location>
</feature>
<sequence length="72" mass="8065">MKEEQLDEKLEVPGYQYPPQPLLLNDAHTNYGDSSPSYVSIRTVKGQEISSSLMIIPSSNLPQAHPMYNKTS</sequence>
<organism evidence="2 3">
    <name type="scientific">Hohenbuehelia grisea</name>
    <dbReference type="NCBI Taxonomy" id="104357"/>
    <lineage>
        <taxon>Eukaryota</taxon>
        <taxon>Fungi</taxon>
        <taxon>Dikarya</taxon>
        <taxon>Basidiomycota</taxon>
        <taxon>Agaricomycotina</taxon>
        <taxon>Agaricomycetes</taxon>
        <taxon>Agaricomycetidae</taxon>
        <taxon>Agaricales</taxon>
        <taxon>Pleurotineae</taxon>
        <taxon>Pleurotaceae</taxon>
        <taxon>Hohenbuehelia</taxon>
    </lineage>
</organism>
<gene>
    <name evidence="2" type="ORF">HGRIS_005392</name>
</gene>
<keyword evidence="3" id="KW-1185">Reference proteome</keyword>
<reference evidence="3" key="1">
    <citation type="submission" date="2024-06" db="EMBL/GenBank/DDBJ databases">
        <title>Multi-omics analyses provide insights into the biosynthesis of the anticancer antibiotic pleurotin in Hohenbuehelia grisea.</title>
        <authorList>
            <person name="Weaver J.A."/>
            <person name="Alberti F."/>
        </authorList>
    </citation>
    <scope>NUCLEOTIDE SEQUENCE [LARGE SCALE GENOMIC DNA]</scope>
    <source>
        <strain evidence="3">T-177</strain>
    </source>
</reference>